<feature type="domain" description="DUF7978" evidence="2">
    <location>
        <begin position="1"/>
        <end position="196"/>
    </location>
</feature>
<evidence type="ECO:0000313" key="3">
    <source>
        <dbReference type="EMBL" id="MFC4540529.1"/>
    </source>
</evidence>
<gene>
    <name evidence="3" type="ORF">ACFO5R_01150</name>
</gene>
<evidence type="ECO:0000313" key="4">
    <source>
        <dbReference type="Proteomes" id="UP001595898"/>
    </source>
</evidence>
<evidence type="ECO:0000259" key="2">
    <source>
        <dbReference type="Pfam" id="PF25933"/>
    </source>
</evidence>
<name>A0ABD5PJ00_9EURY</name>
<keyword evidence="1" id="KW-0812">Transmembrane</keyword>
<dbReference type="AlphaFoldDB" id="A0ABD5PJ00"/>
<comment type="caution">
    <text evidence="3">The sequence shown here is derived from an EMBL/GenBank/DDBJ whole genome shotgun (WGS) entry which is preliminary data.</text>
</comment>
<proteinExistence type="predicted"/>
<feature type="transmembrane region" description="Helical" evidence="1">
    <location>
        <begin position="20"/>
        <end position="41"/>
    </location>
</feature>
<dbReference type="Proteomes" id="UP001595898">
    <property type="component" value="Unassembled WGS sequence"/>
</dbReference>
<reference evidence="3 4" key="1">
    <citation type="journal article" date="2019" name="Int. J. Syst. Evol. Microbiol.">
        <title>The Global Catalogue of Microorganisms (GCM) 10K type strain sequencing project: providing services to taxonomists for standard genome sequencing and annotation.</title>
        <authorList>
            <consortium name="The Broad Institute Genomics Platform"/>
            <consortium name="The Broad Institute Genome Sequencing Center for Infectious Disease"/>
            <person name="Wu L."/>
            <person name="Ma J."/>
        </authorList>
    </citation>
    <scope>NUCLEOTIDE SEQUENCE [LARGE SCALE GENOMIC DNA]</scope>
    <source>
        <strain evidence="3 4">WLHS5</strain>
    </source>
</reference>
<dbReference type="RefSeq" id="WP_250138698.1">
    <property type="nucleotide sequence ID" value="NZ_JALIQP010000001.1"/>
</dbReference>
<keyword evidence="1" id="KW-1133">Transmembrane helix</keyword>
<dbReference type="EMBL" id="JBHSFA010000002">
    <property type="protein sequence ID" value="MFC4540529.1"/>
    <property type="molecule type" value="Genomic_DNA"/>
</dbReference>
<dbReference type="Pfam" id="PF25933">
    <property type="entry name" value="DUF7978"/>
    <property type="match status" value="1"/>
</dbReference>
<feature type="transmembrane region" description="Helical" evidence="1">
    <location>
        <begin position="173"/>
        <end position="196"/>
    </location>
</feature>
<keyword evidence="4" id="KW-1185">Reference proteome</keyword>
<evidence type="ECO:0000256" key="1">
    <source>
        <dbReference type="SAM" id="Phobius"/>
    </source>
</evidence>
<organism evidence="3 4">
    <name type="scientific">Halosolutus amylolyticus</name>
    <dbReference type="NCBI Taxonomy" id="2932267"/>
    <lineage>
        <taxon>Archaea</taxon>
        <taxon>Methanobacteriati</taxon>
        <taxon>Methanobacteriota</taxon>
        <taxon>Stenosarchaea group</taxon>
        <taxon>Halobacteria</taxon>
        <taxon>Halobacteriales</taxon>
        <taxon>Natrialbaceae</taxon>
        <taxon>Halosolutus</taxon>
    </lineage>
</organism>
<keyword evidence="1" id="KW-0472">Membrane</keyword>
<feature type="transmembrane region" description="Helical" evidence="1">
    <location>
        <begin position="124"/>
        <end position="149"/>
    </location>
</feature>
<accession>A0ABD5PJ00</accession>
<feature type="transmembrane region" description="Helical" evidence="1">
    <location>
        <begin position="98"/>
        <end position="117"/>
    </location>
</feature>
<sequence>MAQQSLSTTGRARSNTASVAASAGTGVLAAAIGYLLTYVLIAGEVAEEFGDGIAEWKAVAWYFYNAHMVDVEASGAIGGLGGTDTVDFIAQSSSTSATVLYLVPPLVLVGVGAILAYQWDVRDLGAAVVAGAPVAIGYAVVAGLGAIVAESSAERTFFGIEASGSIAPDLVPAIVLAGILYPLVFATAGAVLVAIVRSR</sequence>
<protein>
    <recommendedName>
        <fullName evidence="2">DUF7978 domain-containing protein</fullName>
    </recommendedName>
</protein>
<dbReference type="InterPro" id="IPR058284">
    <property type="entry name" value="DUF7978"/>
</dbReference>